<dbReference type="GO" id="GO:0000287">
    <property type="term" value="F:magnesium ion binding"/>
    <property type="evidence" value="ECO:0007669"/>
    <property type="project" value="InterPro"/>
</dbReference>
<dbReference type="GO" id="GO:0003924">
    <property type="term" value="F:GTPase activity"/>
    <property type="evidence" value="ECO:0007669"/>
    <property type="project" value="UniProtKB-UniRule"/>
</dbReference>
<dbReference type="Gene3D" id="2.70.210.12">
    <property type="entry name" value="GTP1/OBG domain"/>
    <property type="match status" value="1"/>
</dbReference>
<dbReference type="InterPro" id="IPR006074">
    <property type="entry name" value="GTP1-OBG_CS"/>
</dbReference>
<reference evidence="9" key="3">
    <citation type="submission" date="2022-06" db="EMBL/GenBank/DDBJ databases">
        <title>Resources to Facilitate Use of the Altered Schaedler Flora (ASF) Mouse Model to Study Microbiome Function.</title>
        <authorList>
            <person name="Proctor A."/>
            <person name="Parvinroo S."/>
            <person name="Richie T."/>
            <person name="Jia X."/>
            <person name="Lee S.T.M."/>
            <person name="Karp P.D."/>
            <person name="Paley S."/>
            <person name="Kostic A.D."/>
            <person name="Pierre J.F."/>
            <person name="Wannemuehler M.J."/>
            <person name="Phillips G.J."/>
        </authorList>
    </citation>
    <scope>NUCLEOTIDE SEQUENCE</scope>
    <source>
        <strain evidence="9">ASF457</strain>
    </source>
</reference>
<dbReference type="RefSeq" id="WP_023275645.1">
    <property type="nucleotide sequence ID" value="NZ_CP097562.1"/>
</dbReference>
<comment type="similarity">
    <text evidence="1 8">Belongs to the TRAFAC class OBG-HflX-like GTPase superfamily. OBG GTPase family.</text>
</comment>
<dbReference type="GO" id="GO:0005737">
    <property type="term" value="C:cytoplasm"/>
    <property type="evidence" value="ECO:0007669"/>
    <property type="project" value="UniProtKB-SubCell"/>
</dbReference>
<evidence type="ECO:0000256" key="3">
    <source>
        <dbReference type="ARBA" id="ARBA00022723"/>
    </source>
</evidence>
<dbReference type="FunFam" id="2.70.210.12:FF:000001">
    <property type="entry name" value="GTPase Obg"/>
    <property type="match status" value="1"/>
</dbReference>
<dbReference type="CDD" id="cd01898">
    <property type="entry name" value="Obg"/>
    <property type="match status" value="1"/>
</dbReference>
<dbReference type="NCBIfam" id="NF008956">
    <property type="entry name" value="PRK12299.1"/>
    <property type="match status" value="1"/>
</dbReference>
<keyword evidence="7 8" id="KW-0342">GTP-binding</keyword>
<protein>
    <recommendedName>
        <fullName evidence="8">GTPase Obg</fullName>
        <ecNumber evidence="8">3.6.5.-</ecNumber>
    </recommendedName>
    <alternativeName>
        <fullName evidence="8">GTP-binding protein Obg</fullName>
    </alternativeName>
</protein>
<dbReference type="AlphaFoldDB" id="V2Q084"/>
<dbReference type="NCBIfam" id="TIGR02729">
    <property type="entry name" value="Obg_CgtA"/>
    <property type="match status" value="1"/>
</dbReference>
<keyword evidence="2 8" id="KW-0963">Cytoplasm</keyword>
<evidence type="ECO:0000256" key="8">
    <source>
        <dbReference type="HAMAP-Rule" id="MF_01454"/>
    </source>
</evidence>
<dbReference type="InterPro" id="IPR045086">
    <property type="entry name" value="OBG_GTPase"/>
</dbReference>
<feature type="binding site" evidence="8">
    <location>
        <begin position="213"/>
        <end position="216"/>
    </location>
    <ligand>
        <name>GTP</name>
        <dbReference type="ChEBI" id="CHEBI:37565"/>
    </ligand>
</feature>
<dbReference type="GO" id="GO:0042254">
    <property type="term" value="P:ribosome biogenesis"/>
    <property type="evidence" value="ECO:0007669"/>
    <property type="project" value="UniProtKB-UniRule"/>
</dbReference>
<dbReference type="PIRSF" id="PIRSF002401">
    <property type="entry name" value="GTP_bd_Obg/CgtA"/>
    <property type="match status" value="1"/>
</dbReference>
<evidence type="ECO:0000313" key="9">
    <source>
        <dbReference type="EMBL" id="USF24279.1"/>
    </source>
</evidence>
<dbReference type="PANTHER" id="PTHR11702:SF31">
    <property type="entry name" value="MITOCHONDRIAL RIBOSOME-ASSOCIATED GTPASE 2"/>
    <property type="match status" value="1"/>
</dbReference>
<dbReference type="HAMAP" id="MF_01454">
    <property type="entry name" value="GTPase_Obg"/>
    <property type="match status" value="1"/>
</dbReference>
<evidence type="ECO:0000256" key="6">
    <source>
        <dbReference type="ARBA" id="ARBA00022842"/>
    </source>
</evidence>
<dbReference type="PROSITE" id="PS00905">
    <property type="entry name" value="GTP1_OBG"/>
    <property type="match status" value="1"/>
</dbReference>
<evidence type="ECO:0000256" key="1">
    <source>
        <dbReference type="ARBA" id="ARBA00007699"/>
    </source>
</evidence>
<dbReference type="PRINTS" id="PR00326">
    <property type="entry name" value="GTP1OBG"/>
</dbReference>
<dbReference type="InterPro" id="IPR014100">
    <property type="entry name" value="GTP-bd_Obg/CgtA"/>
</dbReference>
<evidence type="ECO:0000256" key="2">
    <source>
        <dbReference type="ARBA" id="ARBA00022490"/>
    </source>
</evidence>
<dbReference type="InterPro" id="IPR036726">
    <property type="entry name" value="GTP1_OBG_dom_sf"/>
</dbReference>
<dbReference type="PANTHER" id="PTHR11702">
    <property type="entry name" value="DEVELOPMENTALLY REGULATED GTP-BINDING PROTEIN-RELATED"/>
    <property type="match status" value="1"/>
</dbReference>
<feature type="binding site" evidence="8">
    <location>
        <begin position="309"/>
        <end position="311"/>
    </location>
    <ligand>
        <name>GTP</name>
        <dbReference type="ChEBI" id="CHEBI:37565"/>
    </ligand>
</feature>
<evidence type="ECO:0000313" key="10">
    <source>
        <dbReference type="Proteomes" id="UP000017429"/>
    </source>
</evidence>
<keyword evidence="10" id="KW-1185">Reference proteome</keyword>
<comment type="cofactor">
    <cofactor evidence="8">
        <name>Mg(2+)</name>
        <dbReference type="ChEBI" id="CHEBI:18420"/>
    </cofactor>
</comment>
<organism evidence="9 10">
    <name type="scientific">Mucispirillum schaedleri ASF457</name>
    <dbReference type="NCBI Taxonomy" id="1379858"/>
    <lineage>
        <taxon>Bacteria</taxon>
        <taxon>Pseudomonadati</taxon>
        <taxon>Deferribacterota</taxon>
        <taxon>Deferribacteres</taxon>
        <taxon>Deferribacterales</taxon>
        <taxon>Mucispirillaceae</taxon>
        <taxon>Mucispirillum</taxon>
    </lineage>
</organism>
<gene>
    <name evidence="8 9" type="primary">obg</name>
    <name evidence="9" type="ORF">N508_001362</name>
</gene>
<feature type="binding site" evidence="8">
    <location>
        <begin position="191"/>
        <end position="195"/>
    </location>
    <ligand>
        <name>GTP</name>
        <dbReference type="ChEBI" id="CHEBI:37565"/>
    </ligand>
</feature>
<evidence type="ECO:0000256" key="7">
    <source>
        <dbReference type="ARBA" id="ARBA00023134"/>
    </source>
</evidence>
<dbReference type="EC" id="3.6.5.-" evidence="8"/>
<dbReference type="KEGG" id="msch:N508_001362"/>
<dbReference type="GO" id="GO:0043022">
    <property type="term" value="F:ribosome binding"/>
    <property type="evidence" value="ECO:0007669"/>
    <property type="project" value="UniProtKB-ARBA"/>
</dbReference>
<feature type="binding site" evidence="8">
    <location>
        <begin position="166"/>
        <end position="173"/>
    </location>
    <ligand>
        <name>GTP</name>
        <dbReference type="ChEBI" id="CHEBI:37565"/>
    </ligand>
</feature>
<dbReference type="Proteomes" id="UP000017429">
    <property type="component" value="Chromosome"/>
</dbReference>
<comment type="subcellular location">
    <subcellularLocation>
        <location evidence="8">Cytoplasm</location>
    </subcellularLocation>
</comment>
<dbReference type="EMBL" id="CP097562">
    <property type="protein sequence ID" value="USF24279.1"/>
    <property type="molecule type" value="Genomic_DNA"/>
</dbReference>
<dbReference type="GO" id="GO:0005525">
    <property type="term" value="F:GTP binding"/>
    <property type="evidence" value="ECO:0007669"/>
    <property type="project" value="UniProtKB-UniRule"/>
</dbReference>
<feature type="binding site" evidence="8">
    <location>
        <position position="173"/>
    </location>
    <ligand>
        <name>Mg(2+)</name>
        <dbReference type="ChEBI" id="CHEBI:18420"/>
    </ligand>
</feature>
<keyword evidence="5 8" id="KW-0378">Hydrolase</keyword>
<feature type="binding site" evidence="8">
    <location>
        <position position="193"/>
    </location>
    <ligand>
        <name>Mg(2+)</name>
        <dbReference type="ChEBI" id="CHEBI:18420"/>
    </ligand>
</feature>
<comment type="subunit">
    <text evidence="8">Monomer.</text>
</comment>
<dbReference type="InterPro" id="IPR006073">
    <property type="entry name" value="GTP-bd"/>
</dbReference>
<reference evidence="9" key="2">
    <citation type="submission" date="2022-05" db="EMBL/GenBank/DDBJ databases">
        <authorList>
            <person name="Proctor A.L."/>
            <person name="Phillips G.J."/>
            <person name="Wannemuehler M.J."/>
        </authorList>
    </citation>
    <scope>NUCLEOTIDE SEQUENCE</scope>
    <source>
        <strain evidence="9">ASF457</strain>
    </source>
</reference>
<dbReference type="InterPro" id="IPR027417">
    <property type="entry name" value="P-loop_NTPase"/>
</dbReference>
<reference evidence="9" key="1">
    <citation type="journal article" date="2014" name="Genome Announc.">
        <title>Draft genome sequences of the altered schaedler flora, a defined bacterial community from gnotobiotic mice.</title>
        <authorList>
            <person name="Wannemuehler M.J."/>
            <person name="Overstreet A.M."/>
            <person name="Ward D.V."/>
            <person name="Phillips G.J."/>
        </authorList>
    </citation>
    <scope>NUCLEOTIDE SEQUENCE</scope>
    <source>
        <strain evidence="9">ASF457</strain>
    </source>
</reference>
<name>V2Q084_9BACT</name>
<dbReference type="Pfam" id="PF01926">
    <property type="entry name" value="MMR_HSR1"/>
    <property type="match status" value="1"/>
</dbReference>
<accession>V2Q084</accession>
<keyword evidence="6 8" id="KW-0460">Magnesium</keyword>
<proteinExistence type="inferred from homology"/>
<dbReference type="PROSITE" id="PS51883">
    <property type="entry name" value="OBG"/>
    <property type="match status" value="1"/>
</dbReference>
<dbReference type="InterPro" id="IPR006169">
    <property type="entry name" value="GTP1_OBG_dom"/>
</dbReference>
<dbReference type="InterPro" id="IPR031167">
    <property type="entry name" value="G_OBG"/>
</dbReference>
<keyword evidence="3 8" id="KW-0479">Metal-binding</keyword>
<comment type="caution">
    <text evidence="8">Lacks conserved residue(s) required for the propagation of feature annotation.</text>
</comment>
<dbReference type="Pfam" id="PF01018">
    <property type="entry name" value="GTP1_OBG"/>
    <property type="match status" value="1"/>
</dbReference>
<dbReference type="NCBIfam" id="NF008955">
    <property type="entry name" value="PRK12297.1"/>
    <property type="match status" value="1"/>
</dbReference>
<dbReference type="OrthoDB" id="9807318at2"/>
<dbReference type="Gene3D" id="3.40.50.300">
    <property type="entry name" value="P-loop containing nucleotide triphosphate hydrolases"/>
    <property type="match status" value="1"/>
</dbReference>
<evidence type="ECO:0000256" key="5">
    <source>
        <dbReference type="ARBA" id="ARBA00022801"/>
    </source>
</evidence>
<sequence>MKFIDTASIKLKAGNGGNGCISFRREKYVPKGGPNGGNGGNGASIYFIGDKSKHTLMDFRYKSIYKAPDGEKGKGSDMHGKAGEDLILPVPAGTIIRNAETGDIIADITNDGEKVLAALGGRGGRGNMNFATPEQRAPRYAEDGRPGQEIEVELELKLLADVGIIGFPNAGKSTFISVVSAAKPKIADYPFTTLTPNLGVIKDGHGGSFVIADMPGLIENAHAGAGLGQQFLRHIERTSLLLHFIDASHEESMVERYKTIRNELALYACSLKDKKEIVVAAKMDACNDDVFFEFEQYTKNNDITLFRISSLTRSGTKELIDYVSDIVKKHKVENEEAESDIEKQL</sequence>
<dbReference type="PROSITE" id="PS51710">
    <property type="entry name" value="G_OBG"/>
    <property type="match status" value="1"/>
</dbReference>
<evidence type="ECO:0000256" key="4">
    <source>
        <dbReference type="ARBA" id="ARBA00022741"/>
    </source>
</evidence>
<dbReference type="SUPFAM" id="SSF82051">
    <property type="entry name" value="Obg GTP-binding protein N-terminal domain"/>
    <property type="match status" value="1"/>
</dbReference>
<keyword evidence="4 8" id="KW-0547">Nucleotide-binding</keyword>
<dbReference type="SUPFAM" id="SSF52540">
    <property type="entry name" value="P-loop containing nucleoside triphosphate hydrolases"/>
    <property type="match status" value="1"/>
</dbReference>
<comment type="function">
    <text evidence="8">An essential GTPase which binds GTP, GDP and possibly (p)ppGpp with moderate affinity, with high nucleotide exchange rates and a fairly low GTP hydrolysis rate. Plays a role in control of the cell cycle, stress response, ribosome biogenesis and in those bacteria that undergo differentiation, in morphogenesis control.</text>
</comment>
<dbReference type="eggNOG" id="COG0536">
    <property type="taxonomic scope" value="Bacteria"/>
</dbReference>